<evidence type="ECO:0000256" key="5">
    <source>
        <dbReference type="ARBA" id="ARBA00022840"/>
    </source>
</evidence>
<dbReference type="GO" id="GO:0004674">
    <property type="term" value="F:protein serine/threonine kinase activity"/>
    <property type="evidence" value="ECO:0007669"/>
    <property type="project" value="UniProtKB-KW"/>
</dbReference>
<evidence type="ECO:0000256" key="6">
    <source>
        <dbReference type="PIRSR" id="PIRSR630616-1"/>
    </source>
</evidence>
<dbReference type="PROSITE" id="PS50011">
    <property type="entry name" value="PROTEIN_KINASE_DOM"/>
    <property type="match status" value="1"/>
</dbReference>
<protein>
    <recommendedName>
        <fullName evidence="10">Protein kinase domain-containing protein</fullName>
    </recommendedName>
</protein>
<dbReference type="InterPro" id="IPR030616">
    <property type="entry name" value="Aur-like"/>
</dbReference>
<feature type="cross-link" description="Glycyl lysine isopeptide (Lys-Gly) (interchain with G-Cter in SUMO2)" evidence="8">
    <location>
        <position position="243"/>
    </location>
</feature>
<evidence type="ECO:0000256" key="7">
    <source>
        <dbReference type="PIRSR" id="PIRSR630616-2"/>
    </source>
</evidence>
<feature type="region of interest" description="Disordered" evidence="9">
    <location>
        <begin position="1"/>
        <end position="31"/>
    </location>
</feature>
<sequence length="573" mass="63585">MGLFSILRESKDKTKGPAKARSDEVEEEEEVIESLTIASRAKSEFFPSKKQARFDDVPDRDSGPSSPKIPAYNVRSTAKSFTQATSPFSGVHSLTPRSDSFDLPSPSNAEYNSISQFSQKVELYRGSISTVYKAQCLQTQRTVIIKAYDKPKMKLKNFLRMEREIKLMRMLQGDGLVQLFGVFEDDTYKYLIMEYCKGGDLFKYMLLRGGFLDEHWVCVEIIAPMLRVLVQLHKEHVMHRDIKPENIFLTQHQKFKLGDLGLAIQSDKELPFTRSGTLDYMAPEVLANPTADIQESPTITKVELKARGIRPYDEKVDVWATGILAYELVVGKPPFEVNDEVQTATMIMFSNKINFPPKFSPLWADFVKQALEKKPHIRPSAAQLLEHPWVKLHERKHARETGAVPASLEDLAAPIAPPAPAPVTAAAKVAAEGSAPRRSVSVGGAALAQRVAQAADKMEGLQIQVNMMPSEGERVTPPSPSTPCSPMVRSNAAQLGLRPFKSNVSKLAEEEAGLSHGVEGSGGSFANLMKAAKMQPLTAGQYVDSGDVLDEEDRNKGGIRIRMKHYFHRQKGV</sequence>
<organism evidence="11 12">
    <name type="scientific">[Myrmecia] bisecta</name>
    <dbReference type="NCBI Taxonomy" id="41462"/>
    <lineage>
        <taxon>Eukaryota</taxon>
        <taxon>Viridiplantae</taxon>
        <taxon>Chlorophyta</taxon>
        <taxon>core chlorophytes</taxon>
        <taxon>Trebouxiophyceae</taxon>
        <taxon>Trebouxiales</taxon>
        <taxon>Trebouxiaceae</taxon>
        <taxon>Myrmecia</taxon>
    </lineage>
</organism>
<feature type="region of interest" description="Disordered" evidence="9">
    <location>
        <begin position="49"/>
        <end position="71"/>
    </location>
</feature>
<keyword evidence="3 7" id="KW-0547">Nucleotide-binding</keyword>
<dbReference type="PROSITE" id="PS00108">
    <property type="entry name" value="PROTEIN_KINASE_ST"/>
    <property type="match status" value="1"/>
</dbReference>
<evidence type="ECO:0000256" key="8">
    <source>
        <dbReference type="PIRSR" id="PIRSR630616-3"/>
    </source>
</evidence>
<dbReference type="Proteomes" id="UP001489004">
    <property type="component" value="Unassembled WGS sequence"/>
</dbReference>
<dbReference type="Gene3D" id="1.10.510.10">
    <property type="entry name" value="Transferase(Phosphotransferase) domain 1"/>
    <property type="match status" value="1"/>
</dbReference>
<dbReference type="InterPro" id="IPR011009">
    <property type="entry name" value="Kinase-like_dom_sf"/>
</dbReference>
<feature type="binding site" evidence="7">
    <location>
        <position position="259"/>
    </location>
    <ligand>
        <name>ATP</name>
        <dbReference type="ChEBI" id="CHEBI:30616"/>
    </ligand>
</feature>
<keyword evidence="12" id="KW-1185">Reference proteome</keyword>
<name>A0AAW1PXZ7_9CHLO</name>
<dbReference type="SUPFAM" id="SSF56112">
    <property type="entry name" value="Protein kinase-like (PK-like)"/>
    <property type="match status" value="1"/>
</dbReference>
<evidence type="ECO:0000256" key="3">
    <source>
        <dbReference type="ARBA" id="ARBA00022741"/>
    </source>
</evidence>
<feature type="domain" description="Protein kinase" evidence="10">
    <location>
        <begin position="117"/>
        <end position="390"/>
    </location>
</feature>
<dbReference type="EMBL" id="JALJOR010000007">
    <property type="protein sequence ID" value="KAK9814680.1"/>
    <property type="molecule type" value="Genomic_DNA"/>
</dbReference>
<dbReference type="PANTHER" id="PTHR24350">
    <property type="entry name" value="SERINE/THREONINE-PROTEIN KINASE IAL-RELATED"/>
    <property type="match status" value="1"/>
</dbReference>
<keyword evidence="4" id="KW-0418">Kinase</keyword>
<comment type="caution">
    <text evidence="11">The sequence shown here is derived from an EMBL/GenBank/DDBJ whole genome shotgun (WGS) entry which is preliminary data.</text>
</comment>
<feature type="compositionally biased region" description="Basic and acidic residues" evidence="9">
    <location>
        <begin position="52"/>
        <end position="62"/>
    </location>
</feature>
<proteinExistence type="predicted"/>
<feature type="active site" description="Proton acceptor" evidence="6">
    <location>
        <position position="241"/>
    </location>
</feature>
<dbReference type="AlphaFoldDB" id="A0AAW1PXZ7"/>
<dbReference type="InterPro" id="IPR008271">
    <property type="entry name" value="Ser/Thr_kinase_AS"/>
</dbReference>
<reference evidence="11 12" key="1">
    <citation type="journal article" date="2024" name="Nat. Commun.">
        <title>Phylogenomics reveals the evolutionary origins of lichenization in chlorophyte algae.</title>
        <authorList>
            <person name="Puginier C."/>
            <person name="Libourel C."/>
            <person name="Otte J."/>
            <person name="Skaloud P."/>
            <person name="Haon M."/>
            <person name="Grisel S."/>
            <person name="Petersen M."/>
            <person name="Berrin J.G."/>
            <person name="Delaux P.M."/>
            <person name="Dal Grande F."/>
            <person name="Keller J."/>
        </authorList>
    </citation>
    <scope>NUCLEOTIDE SEQUENCE [LARGE SCALE GENOMIC DNA]</scope>
    <source>
        <strain evidence="11 12">SAG 2043</strain>
    </source>
</reference>
<gene>
    <name evidence="11" type="ORF">WJX72_009648</name>
</gene>
<evidence type="ECO:0000256" key="1">
    <source>
        <dbReference type="ARBA" id="ARBA00022527"/>
    </source>
</evidence>
<evidence type="ECO:0000313" key="11">
    <source>
        <dbReference type="EMBL" id="KAK9814680.1"/>
    </source>
</evidence>
<keyword evidence="2" id="KW-0808">Transferase</keyword>
<dbReference type="Pfam" id="PF00069">
    <property type="entry name" value="Pkinase"/>
    <property type="match status" value="1"/>
</dbReference>
<feature type="compositionally biased region" description="Basic and acidic residues" evidence="9">
    <location>
        <begin position="8"/>
        <end position="23"/>
    </location>
</feature>
<dbReference type="InterPro" id="IPR000719">
    <property type="entry name" value="Prot_kinase_dom"/>
</dbReference>
<evidence type="ECO:0000256" key="9">
    <source>
        <dbReference type="SAM" id="MobiDB-lite"/>
    </source>
</evidence>
<keyword evidence="5 7" id="KW-0067">ATP-binding</keyword>
<accession>A0AAW1PXZ7</accession>
<evidence type="ECO:0000256" key="4">
    <source>
        <dbReference type="ARBA" id="ARBA00022777"/>
    </source>
</evidence>
<evidence type="ECO:0000259" key="10">
    <source>
        <dbReference type="PROSITE" id="PS50011"/>
    </source>
</evidence>
<evidence type="ECO:0000256" key="2">
    <source>
        <dbReference type="ARBA" id="ARBA00022679"/>
    </source>
</evidence>
<feature type="binding site" evidence="7">
    <location>
        <position position="146"/>
    </location>
    <ligand>
        <name>ATP</name>
        <dbReference type="ChEBI" id="CHEBI:30616"/>
    </ligand>
</feature>
<dbReference type="SMART" id="SM00220">
    <property type="entry name" value="S_TKc"/>
    <property type="match status" value="1"/>
</dbReference>
<keyword evidence="1" id="KW-0723">Serine/threonine-protein kinase</keyword>
<feature type="binding site" evidence="7">
    <location>
        <begin position="245"/>
        <end position="246"/>
    </location>
    <ligand>
        <name>ATP</name>
        <dbReference type="ChEBI" id="CHEBI:30616"/>
    </ligand>
</feature>
<evidence type="ECO:0000313" key="12">
    <source>
        <dbReference type="Proteomes" id="UP001489004"/>
    </source>
</evidence>
<dbReference type="GO" id="GO:0005524">
    <property type="term" value="F:ATP binding"/>
    <property type="evidence" value="ECO:0007669"/>
    <property type="project" value="UniProtKB-KW"/>
</dbReference>